<dbReference type="PANTHER" id="PTHR10283">
    <property type="entry name" value="SOLUTE CARRIER FAMILY 13 MEMBER"/>
    <property type="match status" value="1"/>
</dbReference>
<dbReference type="eggNOG" id="KOG1281">
    <property type="taxonomic scope" value="Eukaryota"/>
</dbReference>
<proteinExistence type="predicted"/>
<accession>F4WQD3</accession>
<keyword evidence="2" id="KW-0813">Transport</keyword>
<evidence type="ECO:0000256" key="5">
    <source>
        <dbReference type="ARBA" id="ARBA00023136"/>
    </source>
</evidence>
<evidence type="ECO:0000256" key="3">
    <source>
        <dbReference type="ARBA" id="ARBA00022692"/>
    </source>
</evidence>
<keyword evidence="5" id="KW-0472">Membrane</keyword>
<dbReference type="GO" id="GO:0015137">
    <property type="term" value="F:citrate transmembrane transporter activity"/>
    <property type="evidence" value="ECO:0007669"/>
    <property type="project" value="TreeGrafter"/>
</dbReference>
<gene>
    <name evidence="8" type="ORF">G5I_08019</name>
</gene>
<keyword evidence="9" id="KW-1185">Reference proteome</keyword>
<feature type="domain" description="Citrate transporter-like" evidence="7">
    <location>
        <begin position="1"/>
        <end position="76"/>
    </location>
</feature>
<feature type="signal peptide" evidence="6">
    <location>
        <begin position="1"/>
        <end position="18"/>
    </location>
</feature>
<keyword evidence="3" id="KW-0812">Transmembrane</keyword>
<evidence type="ECO:0000256" key="6">
    <source>
        <dbReference type="SAM" id="SignalP"/>
    </source>
</evidence>
<evidence type="ECO:0000256" key="4">
    <source>
        <dbReference type="ARBA" id="ARBA00022989"/>
    </source>
</evidence>
<feature type="chain" id="PRO_5003323189" evidence="6">
    <location>
        <begin position="19"/>
        <end position="252"/>
    </location>
</feature>
<sequence length="252" mass="27809">MPWSLMFLLGGGFAISRGSVASSMARRVGEALVPLRHLPPIVILAVVCLFEGFATEFTSNVGVANITLPVIAQMQDRRAQIIQLDNVYYNSFNRDPWEDGMLLRDSTAIQPLSATRVFPEATNPNQQLYSSNGDAHLTLCVLILPLSSSAIFLTTAILENTLVSGDSARALQIVYLATTQVRPIGTLNDFTQALVNISSLLVEALPRFERQRQFVSAMISKDDLHVTRWANNVDSNFQKFVARIRQIVTSAQ</sequence>
<dbReference type="GO" id="GO:0005886">
    <property type="term" value="C:plasma membrane"/>
    <property type="evidence" value="ECO:0007669"/>
    <property type="project" value="TreeGrafter"/>
</dbReference>
<dbReference type="OrthoDB" id="6493944at2759"/>
<evidence type="ECO:0000313" key="8">
    <source>
        <dbReference type="EMBL" id="EGI63589.1"/>
    </source>
</evidence>
<dbReference type="Pfam" id="PF03600">
    <property type="entry name" value="CitMHS"/>
    <property type="match status" value="1"/>
</dbReference>
<evidence type="ECO:0000256" key="1">
    <source>
        <dbReference type="ARBA" id="ARBA00004141"/>
    </source>
</evidence>
<dbReference type="InterPro" id="IPR004680">
    <property type="entry name" value="Cit_transptr-like_dom"/>
</dbReference>
<organism evidence="9">
    <name type="scientific">Acromyrmex echinatior</name>
    <name type="common">Panamanian leafcutter ant</name>
    <name type="synonym">Acromyrmex octospinosus echinatior</name>
    <dbReference type="NCBI Taxonomy" id="103372"/>
    <lineage>
        <taxon>Eukaryota</taxon>
        <taxon>Metazoa</taxon>
        <taxon>Ecdysozoa</taxon>
        <taxon>Arthropoda</taxon>
        <taxon>Hexapoda</taxon>
        <taxon>Insecta</taxon>
        <taxon>Pterygota</taxon>
        <taxon>Neoptera</taxon>
        <taxon>Endopterygota</taxon>
        <taxon>Hymenoptera</taxon>
        <taxon>Apocrita</taxon>
        <taxon>Aculeata</taxon>
        <taxon>Formicoidea</taxon>
        <taxon>Formicidae</taxon>
        <taxon>Myrmicinae</taxon>
        <taxon>Acromyrmex</taxon>
    </lineage>
</organism>
<dbReference type="EMBL" id="GL888271">
    <property type="protein sequence ID" value="EGI63589.1"/>
    <property type="molecule type" value="Genomic_DNA"/>
</dbReference>
<dbReference type="PANTHER" id="PTHR10283:SF82">
    <property type="entry name" value="SOLUTE CARRIER FAMILY 13 MEMBER 2"/>
    <property type="match status" value="1"/>
</dbReference>
<name>F4WQD3_ACREC</name>
<keyword evidence="6" id="KW-0732">Signal</keyword>
<dbReference type="GO" id="GO:0015141">
    <property type="term" value="F:succinate transmembrane transporter activity"/>
    <property type="evidence" value="ECO:0007669"/>
    <property type="project" value="TreeGrafter"/>
</dbReference>
<dbReference type="AlphaFoldDB" id="F4WQD3"/>
<comment type="subcellular location">
    <subcellularLocation>
        <location evidence="1">Membrane</location>
        <topology evidence="1">Multi-pass membrane protein</topology>
    </subcellularLocation>
</comment>
<evidence type="ECO:0000313" key="9">
    <source>
        <dbReference type="Proteomes" id="UP000007755"/>
    </source>
</evidence>
<keyword evidence="4" id="KW-1133">Transmembrane helix</keyword>
<evidence type="ECO:0000256" key="2">
    <source>
        <dbReference type="ARBA" id="ARBA00022448"/>
    </source>
</evidence>
<reference evidence="8" key="1">
    <citation type="submission" date="2011-02" db="EMBL/GenBank/DDBJ databases">
        <title>The genome of the leaf-cutting ant Acromyrmex echinatior suggests key adaptations to social evolution and fungus farming.</title>
        <authorList>
            <person name="Nygaard S."/>
            <person name="Zhang G."/>
        </authorList>
    </citation>
    <scope>NUCLEOTIDE SEQUENCE</scope>
</reference>
<dbReference type="InParanoid" id="F4WQD3"/>
<evidence type="ECO:0000259" key="7">
    <source>
        <dbReference type="Pfam" id="PF03600"/>
    </source>
</evidence>
<dbReference type="STRING" id="103372.F4WQD3"/>
<protein>
    <submittedName>
        <fullName evidence="8">Solute carrier family 13 member 2</fullName>
    </submittedName>
</protein>
<dbReference type="Proteomes" id="UP000007755">
    <property type="component" value="Unassembled WGS sequence"/>
</dbReference>